<accession>A0ABV9TUB7</accession>
<name>A0ABV9TUB7_9ACTN</name>
<evidence type="ECO:0000313" key="2">
    <source>
        <dbReference type="Proteomes" id="UP001595872"/>
    </source>
</evidence>
<dbReference type="EMBL" id="JBHSIT010000002">
    <property type="protein sequence ID" value="MFC4907033.1"/>
    <property type="molecule type" value="Genomic_DNA"/>
</dbReference>
<dbReference type="PANTHER" id="PTHR34846:SF5">
    <property type="entry name" value="CARBOXYMUCONOLACTONE DECARBOXYLASE-LIKE DOMAIN-CONTAINING PROTEIN"/>
    <property type="match status" value="1"/>
</dbReference>
<dbReference type="Gene3D" id="1.20.1290.10">
    <property type="entry name" value="AhpD-like"/>
    <property type="match status" value="1"/>
</dbReference>
<proteinExistence type="predicted"/>
<comment type="caution">
    <text evidence="1">The sequence shown here is derived from an EMBL/GenBank/DDBJ whole genome shotgun (WGS) entry which is preliminary data.</text>
</comment>
<dbReference type="Proteomes" id="UP001595872">
    <property type="component" value="Unassembled WGS sequence"/>
</dbReference>
<dbReference type="InterPro" id="IPR029032">
    <property type="entry name" value="AhpD-like"/>
</dbReference>
<protein>
    <submittedName>
        <fullName evidence="1">Carboxymuconolactone decarboxylase family protein</fullName>
    </submittedName>
</protein>
<sequence length="204" mass="22512">MLEEPDAMATRIPPLSAPYPEQAAAVLRRMMPGGEEPIALFRTYARNVPLAEALHGWGSYQLSRRLSLGLRDREILIDRTCARCGCEYEWGVHIARFAGRAALTSQQISSLTHGSSADPCWTDERDRLLLDAADALHDDRDIGDALWARLSGHFGPEQILDLLMLCGWYHAISITARATRLAPEPGAPRFDAFRTSAAQVADDA</sequence>
<organism evidence="1 2">
    <name type="scientific">Actinomadura gamaensis</name>
    <dbReference type="NCBI Taxonomy" id="1763541"/>
    <lineage>
        <taxon>Bacteria</taxon>
        <taxon>Bacillati</taxon>
        <taxon>Actinomycetota</taxon>
        <taxon>Actinomycetes</taxon>
        <taxon>Streptosporangiales</taxon>
        <taxon>Thermomonosporaceae</taxon>
        <taxon>Actinomadura</taxon>
    </lineage>
</organism>
<dbReference type="PANTHER" id="PTHR34846">
    <property type="entry name" value="4-CARBOXYMUCONOLACTONE DECARBOXYLASE FAMILY PROTEIN (AFU_ORTHOLOGUE AFUA_6G11590)"/>
    <property type="match status" value="1"/>
</dbReference>
<dbReference type="RefSeq" id="WP_378252774.1">
    <property type="nucleotide sequence ID" value="NZ_JBHSIT010000002.1"/>
</dbReference>
<dbReference type="SUPFAM" id="SSF69118">
    <property type="entry name" value="AhpD-like"/>
    <property type="match status" value="1"/>
</dbReference>
<keyword evidence="2" id="KW-1185">Reference proteome</keyword>
<evidence type="ECO:0000313" key="1">
    <source>
        <dbReference type="EMBL" id="MFC4907033.1"/>
    </source>
</evidence>
<reference evidence="2" key="1">
    <citation type="journal article" date="2019" name="Int. J. Syst. Evol. Microbiol.">
        <title>The Global Catalogue of Microorganisms (GCM) 10K type strain sequencing project: providing services to taxonomists for standard genome sequencing and annotation.</title>
        <authorList>
            <consortium name="The Broad Institute Genomics Platform"/>
            <consortium name="The Broad Institute Genome Sequencing Center for Infectious Disease"/>
            <person name="Wu L."/>
            <person name="Ma J."/>
        </authorList>
    </citation>
    <scope>NUCLEOTIDE SEQUENCE [LARGE SCALE GENOMIC DNA]</scope>
    <source>
        <strain evidence="2">KLKA75</strain>
    </source>
</reference>
<gene>
    <name evidence="1" type="ORF">ACFPCY_06865</name>
</gene>